<dbReference type="InterPro" id="IPR005471">
    <property type="entry name" value="Tscrpt_reg_IclR_N"/>
</dbReference>
<dbReference type="InterPro" id="IPR036388">
    <property type="entry name" value="WH-like_DNA-bd_sf"/>
</dbReference>
<evidence type="ECO:0000313" key="6">
    <source>
        <dbReference type="EMBL" id="RIH92708.1"/>
    </source>
</evidence>
<keyword evidence="7" id="KW-1185">Reference proteome</keyword>
<dbReference type="Pfam" id="PF01614">
    <property type="entry name" value="IclR_C"/>
    <property type="match status" value="1"/>
</dbReference>
<organism evidence="6 7">
    <name type="scientific">Meiothermus granaticius NBRC 107808</name>
    <dbReference type="NCBI Taxonomy" id="1227551"/>
    <lineage>
        <taxon>Bacteria</taxon>
        <taxon>Thermotogati</taxon>
        <taxon>Deinococcota</taxon>
        <taxon>Deinococci</taxon>
        <taxon>Thermales</taxon>
        <taxon>Thermaceae</taxon>
        <taxon>Meiothermus</taxon>
    </lineage>
</organism>
<proteinExistence type="predicted"/>
<dbReference type="Gene3D" id="3.30.450.40">
    <property type="match status" value="1"/>
</dbReference>
<evidence type="ECO:0000256" key="3">
    <source>
        <dbReference type="ARBA" id="ARBA00023163"/>
    </source>
</evidence>
<comment type="caution">
    <text evidence="6">The sequence shown here is derived from an EMBL/GenBank/DDBJ whole genome shotgun (WGS) entry which is preliminary data.</text>
</comment>
<dbReference type="Pfam" id="PF09339">
    <property type="entry name" value="HTH_IclR"/>
    <property type="match status" value="1"/>
</dbReference>
<feature type="domain" description="IclR-ED" evidence="5">
    <location>
        <begin position="68"/>
        <end position="251"/>
    </location>
</feature>
<gene>
    <name evidence="6" type="primary">kdgR</name>
    <name evidence="6" type="ORF">Mgrana_01370</name>
</gene>
<dbReference type="OrthoDB" id="9791752at2"/>
<evidence type="ECO:0000313" key="7">
    <source>
        <dbReference type="Proteomes" id="UP000266178"/>
    </source>
</evidence>
<dbReference type="GO" id="GO:0003700">
    <property type="term" value="F:DNA-binding transcription factor activity"/>
    <property type="evidence" value="ECO:0007669"/>
    <property type="project" value="TreeGrafter"/>
</dbReference>
<dbReference type="SUPFAM" id="SSF46785">
    <property type="entry name" value="Winged helix' DNA-binding domain"/>
    <property type="match status" value="1"/>
</dbReference>
<dbReference type="PROSITE" id="PS51078">
    <property type="entry name" value="ICLR_ED"/>
    <property type="match status" value="1"/>
</dbReference>
<feature type="domain" description="HTH iclR-type" evidence="4">
    <location>
        <begin position="7"/>
        <end position="67"/>
    </location>
</feature>
<dbReference type="InterPro" id="IPR036390">
    <property type="entry name" value="WH_DNA-bd_sf"/>
</dbReference>
<protein>
    <submittedName>
        <fullName evidence="6">Pectin degradation repressor protein KdgR</fullName>
    </submittedName>
</protein>
<dbReference type="RefSeq" id="WP_119356870.1">
    <property type="nucleotide sequence ID" value="NZ_BJXM01000014.1"/>
</dbReference>
<dbReference type="PANTHER" id="PTHR30136">
    <property type="entry name" value="HELIX-TURN-HELIX TRANSCRIPTIONAL REGULATOR, ICLR FAMILY"/>
    <property type="match status" value="1"/>
</dbReference>
<name>A0A399F8Y5_9DEIN</name>
<dbReference type="AlphaFoldDB" id="A0A399F8Y5"/>
<evidence type="ECO:0000259" key="4">
    <source>
        <dbReference type="PROSITE" id="PS51077"/>
    </source>
</evidence>
<dbReference type="PROSITE" id="PS51077">
    <property type="entry name" value="HTH_ICLR"/>
    <property type="match status" value="1"/>
</dbReference>
<evidence type="ECO:0000259" key="5">
    <source>
        <dbReference type="PROSITE" id="PS51078"/>
    </source>
</evidence>
<keyword evidence="2" id="KW-0238">DNA-binding</keyword>
<keyword evidence="3" id="KW-0804">Transcription</keyword>
<dbReference type="Gene3D" id="1.10.10.10">
    <property type="entry name" value="Winged helix-like DNA-binding domain superfamily/Winged helix DNA-binding domain"/>
    <property type="match status" value="1"/>
</dbReference>
<dbReference type="PANTHER" id="PTHR30136:SF24">
    <property type="entry name" value="HTH-TYPE TRANSCRIPTIONAL REPRESSOR ALLR"/>
    <property type="match status" value="1"/>
</dbReference>
<dbReference type="GO" id="GO:0045892">
    <property type="term" value="P:negative regulation of DNA-templated transcription"/>
    <property type="evidence" value="ECO:0007669"/>
    <property type="project" value="TreeGrafter"/>
</dbReference>
<keyword evidence="1" id="KW-0805">Transcription regulation</keyword>
<dbReference type="InterPro" id="IPR050707">
    <property type="entry name" value="HTH_MetabolicPath_Reg"/>
</dbReference>
<sequence length="262" mass="29416">MKEPPTTPAVHVALRILDVLARADQPLTLSQVSRQTGAPKASVYRTLSSLHAERMVEMEQGGYRIGPKVLEYSAAYARNLDIVQVFQRVAAQIVQEIDETVQIARLEQQEVVFIAKVDCSRLVRPATFVGRRVPAFATAVGKVLLAEKREEELFGLFPQELLPKLTPYTIPSRHELFKELMRVRERGYASTRQESTRNLCCLGAPVRDGSGQAIAALSVCMATEEPEPERRDRALQFLLWGAKEISARLGWFETEEKILEPS</sequence>
<dbReference type="InterPro" id="IPR029016">
    <property type="entry name" value="GAF-like_dom_sf"/>
</dbReference>
<evidence type="ECO:0000256" key="2">
    <source>
        <dbReference type="ARBA" id="ARBA00023125"/>
    </source>
</evidence>
<dbReference type="SUPFAM" id="SSF55781">
    <property type="entry name" value="GAF domain-like"/>
    <property type="match status" value="1"/>
</dbReference>
<reference evidence="6 7" key="1">
    <citation type="submission" date="2018-08" db="EMBL/GenBank/DDBJ databases">
        <title>Meiothermus granaticius genome AF-68 sequencing project.</title>
        <authorList>
            <person name="Da Costa M.S."/>
            <person name="Albuquerque L."/>
            <person name="Raposo P."/>
            <person name="Froufe H.J.C."/>
            <person name="Barroso C.S."/>
            <person name="Egas C."/>
        </authorList>
    </citation>
    <scope>NUCLEOTIDE SEQUENCE [LARGE SCALE GENOMIC DNA]</scope>
    <source>
        <strain evidence="6 7">AF-68</strain>
    </source>
</reference>
<accession>A0A399F8Y5</accession>
<dbReference type="EMBL" id="QWLB01000015">
    <property type="protein sequence ID" value="RIH92708.1"/>
    <property type="molecule type" value="Genomic_DNA"/>
</dbReference>
<dbReference type="GO" id="GO:0003677">
    <property type="term" value="F:DNA binding"/>
    <property type="evidence" value="ECO:0007669"/>
    <property type="project" value="UniProtKB-KW"/>
</dbReference>
<dbReference type="Proteomes" id="UP000266178">
    <property type="component" value="Unassembled WGS sequence"/>
</dbReference>
<dbReference type="SMART" id="SM00346">
    <property type="entry name" value="HTH_ICLR"/>
    <property type="match status" value="1"/>
</dbReference>
<evidence type="ECO:0000256" key="1">
    <source>
        <dbReference type="ARBA" id="ARBA00023015"/>
    </source>
</evidence>
<dbReference type="InterPro" id="IPR014757">
    <property type="entry name" value="Tscrpt_reg_IclR_C"/>
</dbReference>